<evidence type="ECO:0000256" key="4">
    <source>
        <dbReference type="ARBA" id="ARBA00022989"/>
    </source>
</evidence>
<accession>A0A382M2B3</accession>
<proteinExistence type="predicted"/>
<evidence type="ECO:0000256" key="1">
    <source>
        <dbReference type="ARBA" id="ARBA00004167"/>
    </source>
</evidence>
<evidence type="ECO:0000259" key="8">
    <source>
        <dbReference type="Pfam" id="PF08239"/>
    </source>
</evidence>
<keyword evidence="2 7" id="KW-0812">Transmembrane</keyword>
<evidence type="ECO:0000313" key="9">
    <source>
        <dbReference type="EMBL" id="SVC42085.1"/>
    </source>
</evidence>
<name>A0A382M2B3_9ZZZZ</name>
<dbReference type="NCBIfam" id="TIGR04211">
    <property type="entry name" value="SH3_and_anchor"/>
    <property type="match status" value="1"/>
</dbReference>
<dbReference type="InterPro" id="IPR003646">
    <property type="entry name" value="SH3-like_bac-type"/>
</dbReference>
<evidence type="ECO:0000256" key="6">
    <source>
        <dbReference type="SAM" id="Coils"/>
    </source>
</evidence>
<feature type="domain" description="SH3b" evidence="8">
    <location>
        <begin position="40"/>
        <end position="88"/>
    </location>
</feature>
<feature type="coiled-coil region" evidence="6">
    <location>
        <begin position="111"/>
        <end position="183"/>
    </location>
</feature>
<dbReference type="Pfam" id="PF08239">
    <property type="entry name" value="SH3_3"/>
    <property type="match status" value="1"/>
</dbReference>
<keyword evidence="6" id="KW-0175">Coiled coil</keyword>
<gene>
    <name evidence="9" type="ORF">METZ01_LOCUS294939</name>
</gene>
<comment type="subcellular location">
    <subcellularLocation>
        <location evidence="1">Membrane</location>
        <topology evidence="1">Single-pass membrane protein</topology>
    </subcellularLocation>
</comment>
<dbReference type="Gene3D" id="2.30.30.40">
    <property type="entry name" value="SH3 Domains"/>
    <property type="match status" value="1"/>
</dbReference>
<dbReference type="GO" id="GO:0016020">
    <property type="term" value="C:membrane"/>
    <property type="evidence" value="ECO:0007669"/>
    <property type="project" value="UniProtKB-SubCell"/>
</dbReference>
<evidence type="ECO:0000256" key="3">
    <source>
        <dbReference type="ARBA" id="ARBA00022729"/>
    </source>
</evidence>
<reference evidence="9" key="1">
    <citation type="submission" date="2018-05" db="EMBL/GenBank/DDBJ databases">
        <authorList>
            <person name="Lanie J.A."/>
            <person name="Ng W.-L."/>
            <person name="Kazmierczak K.M."/>
            <person name="Andrzejewski T.M."/>
            <person name="Davidsen T.M."/>
            <person name="Wayne K.J."/>
            <person name="Tettelin H."/>
            <person name="Glass J.I."/>
            <person name="Rusch D."/>
            <person name="Podicherti R."/>
            <person name="Tsui H.-C.T."/>
            <person name="Winkler M.E."/>
        </authorList>
    </citation>
    <scope>NUCLEOTIDE SEQUENCE</scope>
</reference>
<evidence type="ECO:0000256" key="2">
    <source>
        <dbReference type="ARBA" id="ARBA00022692"/>
    </source>
</evidence>
<dbReference type="InterPro" id="IPR016476">
    <property type="entry name" value="SH3_dom_pro"/>
</dbReference>
<keyword evidence="3" id="KW-0732">Signal</keyword>
<dbReference type="EMBL" id="UINC01090284">
    <property type="protein sequence ID" value="SVC42085.1"/>
    <property type="molecule type" value="Genomic_DNA"/>
</dbReference>
<dbReference type="AlphaFoldDB" id="A0A382M2B3"/>
<keyword evidence="4 7" id="KW-1133">Transmembrane helix</keyword>
<sequence length="222" mass="25281">MNINNTMNQYKALSLILLMMAYKVSAESIVYITDEVDIPIRTNKTTKSEIIRLMPTGSELSILQSTEDGWTQIKMGDSFGWILTAFVSSSPPARDQLKKLTRTYNANKLLISKLASEKEVLENQFLSTKEENAALLIQSSKSQAEKEHIEQIYQDALKLEHENEKLIQESLQLKAELQLAENNTQIQQDSSSRNWFIVGAIVLFFGMVIGFILPGLFNRKRY</sequence>
<evidence type="ECO:0000256" key="7">
    <source>
        <dbReference type="SAM" id="Phobius"/>
    </source>
</evidence>
<organism evidence="9">
    <name type="scientific">marine metagenome</name>
    <dbReference type="NCBI Taxonomy" id="408172"/>
    <lineage>
        <taxon>unclassified sequences</taxon>
        <taxon>metagenomes</taxon>
        <taxon>ecological metagenomes</taxon>
    </lineage>
</organism>
<evidence type="ECO:0000256" key="5">
    <source>
        <dbReference type="ARBA" id="ARBA00023136"/>
    </source>
</evidence>
<keyword evidence="5 7" id="KW-0472">Membrane</keyword>
<protein>
    <recommendedName>
        <fullName evidence="8">SH3b domain-containing protein</fullName>
    </recommendedName>
</protein>
<feature type="transmembrane region" description="Helical" evidence="7">
    <location>
        <begin position="195"/>
        <end position="217"/>
    </location>
</feature>